<keyword evidence="6" id="KW-0732">Signal</keyword>
<dbReference type="GO" id="GO:0010436">
    <property type="term" value="F:carotenoid dioxygenase activity"/>
    <property type="evidence" value="ECO:0007669"/>
    <property type="project" value="TreeGrafter"/>
</dbReference>
<keyword evidence="4" id="KW-0560">Oxidoreductase</keyword>
<dbReference type="PANTHER" id="PTHR10543">
    <property type="entry name" value="BETA-CAROTENE DIOXYGENASE"/>
    <property type="match status" value="1"/>
</dbReference>
<dbReference type="EMBL" id="HBHT01006113">
    <property type="protein sequence ID" value="CAD9948180.1"/>
    <property type="molecule type" value="Transcribed_RNA"/>
</dbReference>
<dbReference type="GO" id="GO:0016121">
    <property type="term" value="P:carotene catabolic process"/>
    <property type="evidence" value="ECO:0007669"/>
    <property type="project" value="TreeGrafter"/>
</dbReference>
<comment type="similarity">
    <text evidence="2">Belongs to the carotenoid oxygenase family.</text>
</comment>
<reference evidence="7" key="1">
    <citation type="submission" date="2021-01" db="EMBL/GenBank/DDBJ databases">
        <authorList>
            <person name="Corre E."/>
            <person name="Pelletier E."/>
            <person name="Niang G."/>
            <person name="Scheremetjew M."/>
            <person name="Finn R."/>
            <person name="Kale V."/>
            <person name="Holt S."/>
            <person name="Cochrane G."/>
            <person name="Meng A."/>
            <person name="Brown T."/>
            <person name="Cohen L."/>
        </authorList>
    </citation>
    <scope>NUCLEOTIDE SEQUENCE</scope>
    <source>
        <strain evidence="7">CCMP125</strain>
    </source>
</reference>
<evidence type="ECO:0000256" key="4">
    <source>
        <dbReference type="ARBA" id="ARBA00023002"/>
    </source>
</evidence>
<evidence type="ECO:0000256" key="6">
    <source>
        <dbReference type="SAM" id="SignalP"/>
    </source>
</evidence>
<dbReference type="GO" id="GO:0046872">
    <property type="term" value="F:metal ion binding"/>
    <property type="evidence" value="ECO:0007669"/>
    <property type="project" value="UniProtKB-KW"/>
</dbReference>
<evidence type="ECO:0000256" key="5">
    <source>
        <dbReference type="ARBA" id="ARBA00023004"/>
    </source>
</evidence>
<proteinExistence type="inferred from homology"/>
<dbReference type="AlphaFoldDB" id="A0A7S2VB98"/>
<feature type="chain" id="PRO_5030858653" evidence="6">
    <location>
        <begin position="20"/>
        <end position="639"/>
    </location>
</feature>
<dbReference type="PANTHER" id="PTHR10543:SF89">
    <property type="entry name" value="CAROTENOID 9,10(9',10')-CLEAVAGE DIOXYGENASE 1"/>
    <property type="match status" value="1"/>
</dbReference>
<evidence type="ECO:0000313" key="7">
    <source>
        <dbReference type="EMBL" id="CAD9948180.1"/>
    </source>
</evidence>
<name>A0A7S2VB98_9STRA</name>
<evidence type="ECO:0000256" key="1">
    <source>
        <dbReference type="ARBA" id="ARBA00001954"/>
    </source>
</evidence>
<organism evidence="7">
    <name type="scientific">Entomoneis paludosa</name>
    <dbReference type="NCBI Taxonomy" id="265537"/>
    <lineage>
        <taxon>Eukaryota</taxon>
        <taxon>Sar</taxon>
        <taxon>Stramenopiles</taxon>
        <taxon>Ochrophyta</taxon>
        <taxon>Bacillariophyta</taxon>
        <taxon>Bacillariophyceae</taxon>
        <taxon>Bacillariophycidae</taxon>
        <taxon>Entomoneidaceae</taxon>
        <taxon>Entomoneis</taxon>
    </lineage>
</organism>
<comment type="cofactor">
    <cofactor evidence="1">
        <name>Fe(2+)</name>
        <dbReference type="ChEBI" id="CHEBI:29033"/>
    </cofactor>
</comment>
<evidence type="ECO:0000256" key="2">
    <source>
        <dbReference type="ARBA" id="ARBA00006787"/>
    </source>
</evidence>
<accession>A0A7S2VB98</accession>
<gene>
    <name evidence="7" type="ORF">APAL1065_LOCUS4052</name>
</gene>
<feature type="signal peptide" evidence="6">
    <location>
        <begin position="1"/>
        <end position="19"/>
    </location>
</feature>
<dbReference type="Pfam" id="PF03055">
    <property type="entry name" value="RPE65"/>
    <property type="match status" value="1"/>
</dbReference>
<keyword evidence="5" id="KW-0408">Iron</keyword>
<keyword evidence="3" id="KW-0479">Metal-binding</keyword>
<dbReference type="InterPro" id="IPR004294">
    <property type="entry name" value="Carotenoid_Oase"/>
</dbReference>
<evidence type="ECO:0000256" key="3">
    <source>
        <dbReference type="ARBA" id="ARBA00022723"/>
    </source>
</evidence>
<sequence length="639" mass="69882">MKLGLNLALVASLWSCATSFVPFAGHSSRVSLSKALIQHEATLPQEDTKNAARVSEPDMKAYASGYTTVFDEVPCRVCKPSHGTIPSDLKGSYFRCGPAMFSAGSIVPPKTSIIQPKNQPVPDGQDPSRMVRHPFDADGAVLGISFGGEGDDPNQATVRYRYVRTTALINERKKGEKRYTAMESTREMGSECAMGLGNEWQLPLYRHHLQPGLNKMRKNTSNTRTIYWGKRLLSMWEGGQPYKLDALALSTEGRSRLGGAIRRDDDPFGSKMVIDSKANKALFYGLEQGSKQSELTLYEFGDDFRMVENGRTYFPLPGFAVVNDFAATENYAVVVQPPMSTNGMQFILKKEPGLVTSLDKGSSLLHLIPRTSSAKSPLTISIPMDDGVDANLQFINAYESPRDPSVVIFDAIRPDHTIASGKPLPEWPWVDTLEKYQSGATSKSLWRYTVDTKAGKVTKEPLFGANCAFGGINAAAVSAQQHRFIYMNVGGSGSNAPPQGLARLDCETGSIESWMPAKHEFCGEPMFAAKEGGTAEDDGYILSVILDGERQESDLVVLDAKQIGAGPVARVPLGSLVPHGLFGCYAPNETWPSEVIERRAKLSNKMESRGDIWNEVKSDFSGLGLRLDDIDEYFPGLFG</sequence>
<protein>
    <submittedName>
        <fullName evidence="7">Uncharacterized protein</fullName>
    </submittedName>
</protein>